<dbReference type="GO" id="GO:0008236">
    <property type="term" value="F:serine-type peptidase activity"/>
    <property type="evidence" value="ECO:0007669"/>
    <property type="project" value="UniProtKB-KW"/>
</dbReference>
<dbReference type="OrthoDB" id="9812068at2"/>
<dbReference type="STRING" id="1122198.SAMN02745729_106165"/>
<dbReference type="Pfam" id="PF03572">
    <property type="entry name" value="Peptidase_S41"/>
    <property type="match status" value="1"/>
</dbReference>
<dbReference type="SUPFAM" id="SSF52096">
    <property type="entry name" value="ClpP/crotonase"/>
    <property type="match status" value="1"/>
</dbReference>
<dbReference type="PANTHER" id="PTHR32060:SF30">
    <property type="entry name" value="CARBOXY-TERMINAL PROCESSING PROTEASE CTPA"/>
    <property type="match status" value="1"/>
</dbReference>
<dbReference type="InterPro" id="IPR036034">
    <property type="entry name" value="PDZ_sf"/>
</dbReference>
<dbReference type="Pfam" id="PF22694">
    <property type="entry name" value="CtpB_N-like"/>
    <property type="match status" value="1"/>
</dbReference>
<dbReference type="NCBIfam" id="TIGR00225">
    <property type="entry name" value="prc"/>
    <property type="match status" value="1"/>
</dbReference>
<keyword evidence="3 5" id="KW-0378">Hydrolase</keyword>
<gene>
    <name evidence="8" type="ORF">SAMN02745729_106165</name>
</gene>
<keyword evidence="4 5" id="KW-0720">Serine protease</keyword>
<feature type="domain" description="PDZ" evidence="7">
    <location>
        <begin position="98"/>
        <end position="166"/>
    </location>
</feature>
<dbReference type="InterPro" id="IPR029045">
    <property type="entry name" value="ClpP/crotonase-like_dom_sf"/>
</dbReference>
<feature type="signal peptide" evidence="6">
    <location>
        <begin position="1"/>
        <end position="33"/>
    </location>
</feature>
<dbReference type="FunFam" id="3.90.226.10:FF:000029">
    <property type="entry name" value="Peptidase, S41 family"/>
    <property type="match status" value="1"/>
</dbReference>
<keyword evidence="6" id="KW-0732">Signal</keyword>
<dbReference type="RefSeq" id="WP_091826198.1">
    <property type="nucleotide sequence ID" value="NZ_FNRJ01000006.1"/>
</dbReference>
<dbReference type="PROSITE" id="PS50106">
    <property type="entry name" value="PDZ"/>
    <property type="match status" value="1"/>
</dbReference>
<organism evidence="8 9">
    <name type="scientific">Marinobacterium iners DSM 11526</name>
    <dbReference type="NCBI Taxonomy" id="1122198"/>
    <lineage>
        <taxon>Bacteria</taxon>
        <taxon>Pseudomonadati</taxon>
        <taxon>Pseudomonadota</taxon>
        <taxon>Gammaproteobacteria</taxon>
        <taxon>Oceanospirillales</taxon>
        <taxon>Oceanospirillaceae</taxon>
        <taxon>Marinobacterium</taxon>
    </lineage>
</organism>
<dbReference type="GO" id="GO:0007165">
    <property type="term" value="P:signal transduction"/>
    <property type="evidence" value="ECO:0007669"/>
    <property type="project" value="TreeGrafter"/>
</dbReference>
<dbReference type="SMART" id="SM00228">
    <property type="entry name" value="PDZ"/>
    <property type="match status" value="1"/>
</dbReference>
<dbReference type="AlphaFoldDB" id="A0A1H4DMI4"/>
<accession>A0A1H4DMI4</accession>
<dbReference type="GO" id="GO:0006508">
    <property type="term" value="P:proteolysis"/>
    <property type="evidence" value="ECO:0007669"/>
    <property type="project" value="UniProtKB-KW"/>
</dbReference>
<dbReference type="Gene3D" id="3.90.226.10">
    <property type="entry name" value="2-enoyl-CoA Hydratase, Chain A, domain 1"/>
    <property type="match status" value="1"/>
</dbReference>
<dbReference type="Gene3D" id="2.30.42.10">
    <property type="match status" value="1"/>
</dbReference>
<proteinExistence type="inferred from homology"/>
<dbReference type="InterPro" id="IPR001478">
    <property type="entry name" value="PDZ"/>
</dbReference>
<sequence length="445" mass="48064">MKLYGRTPLATATAITALSLLPFFGPLAQQASAEPSAAAETTEKTLPLEELRMFADVFDRIKQAYVEPVDDRQLLEDAIRGMLAGLDPHSAYLEPEAFESLQVHTRGEFGGLGIEVGQEDGFIRVIAPIDDTPAQRAGVRAGDLIIKLDDVPVQGMDLNQAVELMRGEVGTGIRLTIMRDGEDKPFELEIVRDVIKVTSVRHELLEPGYGYLRVSQFQSHTGEDLVKAINEMQQAAPLQGLVLDLRNNPGGVLQAAVEVSNAFLDSGLIVYTEGRLPNSELRFNANAQTAAANTPLVVLINGGSASASEIVAGALQDHKRAIIMGTDSFGKGSVQTVLPLGGERAIKLTTARYYTPGGRSIQAQGITPDLRVDEGKLTGIRKEMGVKERNLAGHLENGNAENVQSEQSSSSRDLAERDYQLYESLNLLKAMHILKREPAEAGSEG</sequence>
<dbReference type="CDD" id="cd07560">
    <property type="entry name" value="Peptidase_S41_CPP"/>
    <property type="match status" value="1"/>
</dbReference>
<dbReference type="InterPro" id="IPR055210">
    <property type="entry name" value="CtpA/B_N"/>
</dbReference>
<evidence type="ECO:0000313" key="8">
    <source>
        <dbReference type="EMBL" id="SEA73719.1"/>
    </source>
</evidence>
<evidence type="ECO:0000256" key="5">
    <source>
        <dbReference type="RuleBase" id="RU004404"/>
    </source>
</evidence>
<dbReference type="FunFam" id="2.30.42.10:FF:000063">
    <property type="entry name" value="Peptidase, S41 family"/>
    <property type="match status" value="1"/>
</dbReference>
<name>A0A1H4DMI4_9GAMM</name>
<evidence type="ECO:0000256" key="6">
    <source>
        <dbReference type="SAM" id="SignalP"/>
    </source>
</evidence>
<reference evidence="9" key="1">
    <citation type="submission" date="2016-10" db="EMBL/GenBank/DDBJ databases">
        <authorList>
            <person name="Varghese N."/>
            <person name="Submissions S."/>
        </authorList>
    </citation>
    <scope>NUCLEOTIDE SEQUENCE [LARGE SCALE GENOMIC DNA]</scope>
    <source>
        <strain evidence="9">DSM 11526</strain>
    </source>
</reference>
<dbReference type="GO" id="GO:0030288">
    <property type="term" value="C:outer membrane-bounded periplasmic space"/>
    <property type="evidence" value="ECO:0007669"/>
    <property type="project" value="TreeGrafter"/>
</dbReference>
<dbReference type="SMART" id="SM00245">
    <property type="entry name" value="TSPc"/>
    <property type="match status" value="1"/>
</dbReference>
<evidence type="ECO:0000256" key="2">
    <source>
        <dbReference type="ARBA" id="ARBA00022670"/>
    </source>
</evidence>
<protein>
    <submittedName>
        <fullName evidence="8">Carboxyl-terminal processing protease</fullName>
    </submittedName>
</protein>
<dbReference type="EMBL" id="FNRJ01000006">
    <property type="protein sequence ID" value="SEA73719.1"/>
    <property type="molecule type" value="Genomic_DNA"/>
</dbReference>
<keyword evidence="9" id="KW-1185">Reference proteome</keyword>
<evidence type="ECO:0000256" key="1">
    <source>
        <dbReference type="ARBA" id="ARBA00009179"/>
    </source>
</evidence>
<evidence type="ECO:0000259" key="7">
    <source>
        <dbReference type="PROSITE" id="PS50106"/>
    </source>
</evidence>
<dbReference type="Proteomes" id="UP000242469">
    <property type="component" value="Unassembled WGS sequence"/>
</dbReference>
<evidence type="ECO:0000256" key="4">
    <source>
        <dbReference type="ARBA" id="ARBA00022825"/>
    </source>
</evidence>
<dbReference type="Pfam" id="PF13180">
    <property type="entry name" value="PDZ_2"/>
    <property type="match status" value="1"/>
</dbReference>
<dbReference type="GO" id="GO:0004175">
    <property type="term" value="F:endopeptidase activity"/>
    <property type="evidence" value="ECO:0007669"/>
    <property type="project" value="TreeGrafter"/>
</dbReference>
<evidence type="ECO:0000313" key="9">
    <source>
        <dbReference type="Proteomes" id="UP000242469"/>
    </source>
</evidence>
<keyword evidence="2 5" id="KW-0645">Protease</keyword>
<evidence type="ECO:0000256" key="3">
    <source>
        <dbReference type="ARBA" id="ARBA00022801"/>
    </source>
</evidence>
<dbReference type="InterPro" id="IPR004447">
    <property type="entry name" value="Peptidase_S41A"/>
</dbReference>
<comment type="similarity">
    <text evidence="1 5">Belongs to the peptidase S41A family.</text>
</comment>
<dbReference type="PANTHER" id="PTHR32060">
    <property type="entry name" value="TAIL-SPECIFIC PROTEASE"/>
    <property type="match status" value="1"/>
</dbReference>
<dbReference type="InterPro" id="IPR005151">
    <property type="entry name" value="Tail-specific_protease"/>
</dbReference>
<feature type="chain" id="PRO_5017208159" evidence="6">
    <location>
        <begin position="34"/>
        <end position="445"/>
    </location>
</feature>
<dbReference type="Gene3D" id="3.30.750.44">
    <property type="match status" value="1"/>
</dbReference>
<dbReference type="SUPFAM" id="SSF50156">
    <property type="entry name" value="PDZ domain-like"/>
    <property type="match status" value="1"/>
</dbReference>
<dbReference type="CDD" id="cd06782">
    <property type="entry name" value="cpPDZ_CPP-like"/>
    <property type="match status" value="1"/>
</dbReference>